<evidence type="ECO:0000256" key="1">
    <source>
        <dbReference type="ARBA" id="ARBA00023239"/>
    </source>
</evidence>
<proteinExistence type="inferred from homology"/>
<comment type="subcellular location">
    <subcellularLocation>
        <location evidence="2">Secreted</location>
    </subcellularLocation>
</comment>
<dbReference type="InterPro" id="IPR045032">
    <property type="entry name" value="PEL"/>
</dbReference>
<dbReference type="Gene3D" id="2.160.20.10">
    <property type="entry name" value="Single-stranded right-handed beta-helix, Pectin lyase-like"/>
    <property type="match status" value="2"/>
</dbReference>
<dbReference type="InterPro" id="IPR011050">
    <property type="entry name" value="Pectin_lyase_fold/virulence"/>
</dbReference>
<dbReference type="SMART" id="SM00656">
    <property type="entry name" value="Amb_all"/>
    <property type="match status" value="2"/>
</dbReference>
<dbReference type="Pfam" id="PF00544">
    <property type="entry name" value="Pectate_lyase_4"/>
    <property type="match status" value="2"/>
</dbReference>
<dbReference type="InterPro" id="IPR012334">
    <property type="entry name" value="Pectin_lyas_fold"/>
</dbReference>
<dbReference type="RefSeq" id="WP_311614865.1">
    <property type="nucleotide sequence ID" value="NZ_JAVREV010000001.1"/>
</dbReference>
<sequence>MASIHVRHRGRGKSEEARPFGRRAGRNALIGGAAGALVVGTILTVAPSAGADPTAAAVGEPEGFASMSVLGQDGTTGGAGGPTVTVGSADEFIEAAGQEGPLVIQVDGMIELPGPMQEVTSDKTLIGVGADSGFTGAGLNIGLPLDDDITDPPDDAVHNVIVQNLTFEDWEDDAINVQMFSHHIWLDHNTFVSGSDGALDVKRGSSFVTVSWNHSMHGKNMLLGHDDDNSEQDVGRLNVTYHNNFFDGTDQRNPRARFGDPVHVYNNYYLDVDDYGVASTEDAGVLVEANYFENVDDPFHLGEGDSGDGNLEARDNCFDNSGEGETGGSVAEIPYDYTVLPCEDVPSVVSAGAGAGNLDTTPPDEPGDPDEPDEPGDPVQDELVGWAAENGGTTGGADGESVTVTDGDTLAELLESDEPLTLLVDGELSMPDEMNDVSSDKTILGVGTDSGLTGAGLKVSDAENVIIRNMNFDDWGDDAIVVQEGSTNVWIDHNFFGSGSDGSVDVKSGSDFVTISWNHTTHDKNMLLGHTDGNEDEDGGHLRVTYHHNWFDGSAERNPRVRHGNPVHVFNNYLDSNEIYGVASTEGAGVLVEGNYFENVPAPTHVGYMDSGPGDLVERDNVYDGSGEPESTGTGVNEIPYDYTLDPAADVPSIVTAGAGPQAALGQAR</sequence>
<keyword evidence="1 2" id="KW-0456">Lyase</keyword>
<feature type="compositionally biased region" description="Basic residues" evidence="3">
    <location>
        <begin position="1"/>
        <end position="11"/>
    </location>
</feature>
<gene>
    <name evidence="6" type="ORF">RM779_01335</name>
</gene>
<keyword evidence="2" id="KW-0964">Secreted</keyword>
<dbReference type="Proteomes" id="UP001183615">
    <property type="component" value="Unassembled WGS sequence"/>
</dbReference>
<dbReference type="PANTHER" id="PTHR31683:SF18">
    <property type="entry name" value="PECTATE LYASE 21-RELATED"/>
    <property type="match status" value="1"/>
</dbReference>
<evidence type="ECO:0000256" key="2">
    <source>
        <dbReference type="RuleBase" id="RU361173"/>
    </source>
</evidence>
<dbReference type="InterPro" id="IPR006626">
    <property type="entry name" value="PbH1"/>
</dbReference>
<feature type="region of interest" description="Disordered" evidence="3">
    <location>
        <begin position="1"/>
        <end position="20"/>
    </location>
</feature>
<feature type="domain" description="Pectate lyase" evidence="5">
    <location>
        <begin position="397"/>
        <end position="603"/>
    </location>
</feature>
<dbReference type="InterPro" id="IPR002022">
    <property type="entry name" value="Pec_lyase"/>
</dbReference>
<evidence type="ECO:0000313" key="7">
    <source>
        <dbReference type="Proteomes" id="UP001183615"/>
    </source>
</evidence>
<feature type="region of interest" description="Disordered" evidence="3">
    <location>
        <begin position="348"/>
        <end position="381"/>
    </location>
</feature>
<keyword evidence="4" id="KW-1133">Transmembrane helix</keyword>
<keyword evidence="7" id="KW-1185">Reference proteome</keyword>
<evidence type="ECO:0000256" key="3">
    <source>
        <dbReference type="SAM" id="MobiDB-lite"/>
    </source>
</evidence>
<evidence type="ECO:0000256" key="4">
    <source>
        <dbReference type="SAM" id="Phobius"/>
    </source>
</evidence>
<name>A0ABU2RZM0_9ACTN</name>
<feature type="compositionally biased region" description="Acidic residues" evidence="3">
    <location>
        <begin position="365"/>
        <end position="380"/>
    </location>
</feature>
<organism evidence="6 7">
    <name type="scientific">Streptomyces johnsoniae</name>
    <dbReference type="NCBI Taxonomy" id="3075532"/>
    <lineage>
        <taxon>Bacteria</taxon>
        <taxon>Bacillati</taxon>
        <taxon>Actinomycetota</taxon>
        <taxon>Actinomycetes</taxon>
        <taxon>Kitasatosporales</taxon>
        <taxon>Streptomycetaceae</taxon>
        <taxon>Streptomyces</taxon>
    </lineage>
</organism>
<keyword evidence="4" id="KW-0472">Membrane</keyword>
<comment type="similarity">
    <text evidence="2">Belongs to the polysaccharide lyase 1 family.</text>
</comment>
<keyword evidence="4" id="KW-0812">Transmembrane</keyword>
<evidence type="ECO:0000313" key="6">
    <source>
        <dbReference type="EMBL" id="MDT0441245.1"/>
    </source>
</evidence>
<protein>
    <recommendedName>
        <fullName evidence="5">Pectate lyase domain-containing protein</fullName>
    </recommendedName>
</protein>
<dbReference type="SUPFAM" id="SSF51126">
    <property type="entry name" value="Pectin lyase-like"/>
    <property type="match status" value="2"/>
</dbReference>
<feature type="region of interest" description="Disordered" evidence="3">
    <location>
        <begin position="299"/>
        <end position="329"/>
    </location>
</feature>
<accession>A0ABU2RZM0</accession>
<feature type="transmembrane region" description="Helical" evidence="4">
    <location>
        <begin position="28"/>
        <end position="46"/>
    </location>
</feature>
<reference evidence="7" key="1">
    <citation type="submission" date="2023-07" db="EMBL/GenBank/DDBJ databases">
        <title>30 novel species of actinomycetes from the DSMZ collection.</title>
        <authorList>
            <person name="Nouioui I."/>
        </authorList>
    </citation>
    <scope>NUCLEOTIDE SEQUENCE [LARGE SCALE GENOMIC DNA]</scope>
    <source>
        <strain evidence="7">DSM 41886</strain>
    </source>
</reference>
<dbReference type="SMART" id="SM00710">
    <property type="entry name" value="PbH1"/>
    <property type="match status" value="7"/>
</dbReference>
<dbReference type="EMBL" id="JAVREV010000001">
    <property type="protein sequence ID" value="MDT0441245.1"/>
    <property type="molecule type" value="Genomic_DNA"/>
</dbReference>
<keyword evidence="2" id="KW-0624">Polysaccharide degradation</keyword>
<feature type="domain" description="Pectate lyase" evidence="5">
    <location>
        <begin position="79"/>
        <end position="298"/>
    </location>
</feature>
<evidence type="ECO:0000259" key="5">
    <source>
        <dbReference type="SMART" id="SM00656"/>
    </source>
</evidence>
<keyword evidence="2" id="KW-0119">Carbohydrate metabolism</keyword>
<dbReference type="PANTHER" id="PTHR31683">
    <property type="entry name" value="PECTATE LYASE 18-RELATED"/>
    <property type="match status" value="1"/>
</dbReference>
<comment type="caution">
    <text evidence="6">The sequence shown here is derived from an EMBL/GenBank/DDBJ whole genome shotgun (WGS) entry which is preliminary data.</text>
</comment>